<dbReference type="AlphaFoldDB" id="A0A6G4V6E6"/>
<proteinExistence type="predicted"/>
<protein>
    <submittedName>
        <fullName evidence="1">Uncharacterized protein</fullName>
    </submittedName>
</protein>
<evidence type="ECO:0000313" key="1">
    <source>
        <dbReference type="EMBL" id="NGO09427.1"/>
    </source>
</evidence>
<dbReference type="InterPro" id="IPR054632">
    <property type="entry name" value="Aroma_sacti_dom"/>
</dbReference>
<gene>
    <name evidence="1" type="ORF">G5C60_17945</name>
</gene>
<sequence length="67" mass="6958">MAKNDALSALAAAGIPTDGLTDEQREQLSRLSPQEIAVLASVKGRLEAVSDVQAHGAEGAEMGIIVW</sequence>
<dbReference type="RefSeq" id="WP_165260385.1">
    <property type="nucleotide sequence ID" value="NZ_JAAKZY010000050.1"/>
</dbReference>
<dbReference type="NCBIfam" id="NF045560">
    <property type="entry name" value="aroma_sacti_dom"/>
    <property type="match status" value="1"/>
</dbReference>
<name>A0A6G4V6E6_9ACTN</name>
<accession>A0A6G4V6E6</accession>
<dbReference type="Proteomes" id="UP000472335">
    <property type="component" value="Unassembled WGS sequence"/>
</dbReference>
<organism evidence="1 2">
    <name type="scientific">Streptomyces scabichelini</name>
    <dbReference type="NCBI Taxonomy" id="2711217"/>
    <lineage>
        <taxon>Bacteria</taxon>
        <taxon>Bacillati</taxon>
        <taxon>Actinomycetota</taxon>
        <taxon>Actinomycetes</taxon>
        <taxon>Kitasatosporales</taxon>
        <taxon>Streptomycetaceae</taxon>
        <taxon>Streptomyces</taxon>
    </lineage>
</organism>
<evidence type="ECO:0000313" key="2">
    <source>
        <dbReference type="Proteomes" id="UP000472335"/>
    </source>
</evidence>
<reference evidence="1 2" key="1">
    <citation type="submission" date="2020-02" db="EMBL/GenBank/DDBJ databases">
        <title>Whole-genome analyses of novel actinobacteria.</title>
        <authorList>
            <person name="Sahin N."/>
            <person name="Gencbay T."/>
        </authorList>
    </citation>
    <scope>NUCLEOTIDE SEQUENCE [LARGE SCALE GENOMIC DNA]</scope>
    <source>
        <strain evidence="1 2">HC44</strain>
    </source>
</reference>
<dbReference type="EMBL" id="JAAKZY010000050">
    <property type="protein sequence ID" value="NGO09427.1"/>
    <property type="molecule type" value="Genomic_DNA"/>
</dbReference>
<comment type="caution">
    <text evidence="1">The sequence shown here is derived from an EMBL/GenBank/DDBJ whole genome shotgun (WGS) entry which is preliminary data.</text>
</comment>
<keyword evidence="2" id="KW-1185">Reference proteome</keyword>